<reference evidence="11" key="1">
    <citation type="submission" date="2019-05" db="EMBL/GenBank/DDBJ databases">
        <title>Annotation for the trematode Fasciolopsis buski.</title>
        <authorList>
            <person name="Choi Y.-J."/>
        </authorList>
    </citation>
    <scope>NUCLEOTIDE SEQUENCE</scope>
    <source>
        <strain evidence="11">HT</strain>
        <tissue evidence="11">Whole worm</tissue>
    </source>
</reference>
<feature type="compositionally biased region" description="Polar residues" evidence="9">
    <location>
        <begin position="785"/>
        <end position="803"/>
    </location>
</feature>
<keyword evidence="4" id="KW-0805">Transcription regulation</keyword>
<feature type="compositionally biased region" description="Low complexity" evidence="9">
    <location>
        <begin position="1193"/>
        <end position="1215"/>
    </location>
</feature>
<dbReference type="GO" id="GO:0016592">
    <property type="term" value="C:mediator complex"/>
    <property type="evidence" value="ECO:0007669"/>
    <property type="project" value="InterPro"/>
</dbReference>
<feature type="compositionally biased region" description="Polar residues" evidence="9">
    <location>
        <begin position="1533"/>
        <end position="1558"/>
    </location>
</feature>
<feature type="compositionally biased region" description="Gly residues" evidence="9">
    <location>
        <begin position="2131"/>
        <end position="2144"/>
    </location>
</feature>
<feature type="compositionally biased region" description="Polar residues" evidence="9">
    <location>
        <begin position="1915"/>
        <end position="1924"/>
    </location>
</feature>
<dbReference type="EMBL" id="LUCM01004945">
    <property type="protein sequence ID" value="KAA0193580.1"/>
    <property type="molecule type" value="Genomic_DNA"/>
</dbReference>
<evidence type="ECO:0000256" key="5">
    <source>
        <dbReference type="ARBA" id="ARBA00023159"/>
    </source>
</evidence>
<feature type="compositionally biased region" description="Low complexity" evidence="9">
    <location>
        <begin position="1587"/>
        <end position="1601"/>
    </location>
</feature>
<feature type="region of interest" description="Disordered" evidence="9">
    <location>
        <begin position="2093"/>
        <end position="2144"/>
    </location>
</feature>
<feature type="compositionally biased region" description="Polar residues" evidence="9">
    <location>
        <begin position="1827"/>
        <end position="1868"/>
    </location>
</feature>
<feature type="compositionally biased region" description="Polar residues" evidence="9">
    <location>
        <begin position="1019"/>
        <end position="1035"/>
    </location>
</feature>
<dbReference type="InterPro" id="IPR051999">
    <property type="entry name" value="Mediator_complex_subunit_1"/>
</dbReference>
<feature type="region of interest" description="Disordered" evidence="9">
    <location>
        <begin position="783"/>
        <end position="803"/>
    </location>
</feature>
<evidence type="ECO:0000256" key="4">
    <source>
        <dbReference type="ARBA" id="ARBA00023015"/>
    </source>
</evidence>
<feature type="region of interest" description="Disordered" evidence="9">
    <location>
        <begin position="1738"/>
        <end position="1990"/>
    </location>
</feature>
<keyword evidence="5" id="KW-0010">Activator</keyword>
<evidence type="ECO:0000256" key="9">
    <source>
        <dbReference type="SAM" id="MobiDB-lite"/>
    </source>
</evidence>
<feature type="region of interest" description="Disordered" evidence="9">
    <location>
        <begin position="1193"/>
        <end position="1225"/>
    </location>
</feature>
<feature type="compositionally biased region" description="Low complexity" evidence="9">
    <location>
        <begin position="1770"/>
        <end position="1786"/>
    </location>
</feature>
<evidence type="ECO:0000256" key="1">
    <source>
        <dbReference type="ARBA" id="ARBA00004123"/>
    </source>
</evidence>
<evidence type="ECO:0000256" key="7">
    <source>
        <dbReference type="ARBA" id="ARBA00023242"/>
    </source>
</evidence>
<protein>
    <recommendedName>
        <fullName evidence="3">Mediator of RNA polymerase II transcription subunit 1</fullName>
    </recommendedName>
    <alternativeName>
        <fullName evidence="8">Mediator complex subunit 1</fullName>
    </alternativeName>
</protein>
<feature type="compositionally biased region" description="Polar residues" evidence="9">
    <location>
        <begin position="1643"/>
        <end position="1653"/>
    </location>
</feature>
<evidence type="ECO:0000259" key="10">
    <source>
        <dbReference type="Pfam" id="PF10744"/>
    </source>
</evidence>
<name>A0A8E0RV16_9TREM</name>
<dbReference type="Proteomes" id="UP000728185">
    <property type="component" value="Unassembled WGS sequence"/>
</dbReference>
<feature type="compositionally biased region" description="Polar residues" evidence="9">
    <location>
        <begin position="1894"/>
        <end position="1903"/>
    </location>
</feature>
<dbReference type="PANTHER" id="PTHR12881">
    <property type="entry name" value="MEDIATOR OF RNA POLYMERASE II TRANSCRIPTION SUBUNIT 1"/>
    <property type="match status" value="1"/>
</dbReference>
<evidence type="ECO:0000256" key="8">
    <source>
        <dbReference type="ARBA" id="ARBA00031254"/>
    </source>
</evidence>
<gene>
    <name evidence="11" type="ORF">FBUS_07031</name>
</gene>
<dbReference type="GO" id="GO:0045944">
    <property type="term" value="P:positive regulation of transcription by RNA polymerase II"/>
    <property type="evidence" value="ECO:0007669"/>
    <property type="project" value="UniProtKB-ARBA"/>
</dbReference>
<comment type="similarity">
    <text evidence="2">Belongs to the Mediator complex subunit 1 family.</text>
</comment>
<feature type="region of interest" description="Disordered" evidence="9">
    <location>
        <begin position="996"/>
        <end position="1083"/>
    </location>
</feature>
<evidence type="ECO:0000313" key="11">
    <source>
        <dbReference type="EMBL" id="KAA0193580.1"/>
    </source>
</evidence>
<feature type="region of interest" description="Disordered" evidence="9">
    <location>
        <begin position="1485"/>
        <end position="1608"/>
    </location>
</feature>
<feature type="compositionally biased region" description="Polar residues" evidence="9">
    <location>
        <begin position="1677"/>
        <end position="1691"/>
    </location>
</feature>
<evidence type="ECO:0000256" key="3">
    <source>
        <dbReference type="ARBA" id="ARBA00020612"/>
    </source>
</evidence>
<keyword evidence="12" id="KW-1185">Reference proteome</keyword>
<feature type="compositionally biased region" description="Polar residues" evidence="9">
    <location>
        <begin position="1069"/>
        <end position="1083"/>
    </location>
</feature>
<organism evidence="11 12">
    <name type="scientific">Fasciolopsis buskii</name>
    <dbReference type="NCBI Taxonomy" id="27845"/>
    <lineage>
        <taxon>Eukaryota</taxon>
        <taxon>Metazoa</taxon>
        <taxon>Spiralia</taxon>
        <taxon>Lophotrochozoa</taxon>
        <taxon>Platyhelminthes</taxon>
        <taxon>Trematoda</taxon>
        <taxon>Digenea</taxon>
        <taxon>Plagiorchiida</taxon>
        <taxon>Echinostomata</taxon>
        <taxon>Echinostomatoidea</taxon>
        <taxon>Fasciolidae</taxon>
        <taxon>Fasciolopsis</taxon>
    </lineage>
</organism>
<feature type="compositionally biased region" description="Basic and acidic residues" evidence="9">
    <location>
        <begin position="1406"/>
        <end position="1420"/>
    </location>
</feature>
<feature type="compositionally biased region" description="Low complexity" evidence="9">
    <location>
        <begin position="1934"/>
        <end position="1947"/>
    </location>
</feature>
<accession>A0A8E0RV16</accession>
<feature type="compositionally biased region" description="Low complexity" evidence="9">
    <location>
        <begin position="1510"/>
        <end position="1532"/>
    </location>
</feature>
<feature type="region of interest" description="Disordered" evidence="9">
    <location>
        <begin position="1621"/>
        <end position="1692"/>
    </location>
</feature>
<comment type="caution">
    <text evidence="11">The sequence shown here is derived from an EMBL/GenBank/DDBJ whole genome shotgun (WGS) entry which is preliminary data.</text>
</comment>
<feature type="compositionally biased region" description="Polar residues" evidence="9">
    <location>
        <begin position="1422"/>
        <end position="1450"/>
    </location>
</feature>
<dbReference type="InterPro" id="IPR019680">
    <property type="entry name" value="Mediator_Med1"/>
</dbReference>
<keyword evidence="7" id="KW-0539">Nucleus</keyword>
<keyword evidence="6" id="KW-0804">Transcription</keyword>
<dbReference type="GO" id="GO:0003712">
    <property type="term" value="F:transcription coregulator activity"/>
    <property type="evidence" value="ECO:0007669"/>
    <property type="project" value="InterPro"/>
</dbReference>
<evidence type="ECO:0000256" key="2">
    <source>
        <dbReference type="ARBA" id="ARBA00006210"/>
    </source>
</evidence>
<feature type="region of interest" description="Disordered" evidence="9">
    <location>
        <begin position="945"/>
        <end position="974"/>
    </location>
</feature>
<feature type="compositionally biased region" description="Basic and acidic residues" evidence="9">
    <location>
        <begin position="1758"/>
        <end position="1767"/>
    </location>
</feature>
<feature type="region of interest" description="Disordered" evidence="9">
    <location>
        <begin position="1098"/>
        <end position="1122"/>
    </location>
</feature>
<feature type="compositionally biased region" description="Low complexity" evidence="9">
    <location>
        <begin position="2121"/>
        <end position="2130"/>
    </location>
</feature>
<evidence type="ECO:0000313" key="12">
    <source>
        <dbReference type="Proteomes" id="UP000728185"/>
    </source>
</evidence>
<dbReference type="Pfam" id="PF10744">
    <property type="entry name" value="Med1"/>
    <property type="match status" value="1"/>
</dbReference>
<feature type="region of interest" description="Disordered" evidence="9">
    <location>
        <begin position="1395"/>
        <end position="1472"/>
    </location>
</feature>
<dbReference type="PANTHER" id="PTHR12881:SF10">
    <property type="entry name" value="MEDIATOR OF RNA POLYMERASE II TRANSCRIPTION SUBUNIT 1"/>
    <property type="match status" value="1"/>
</dbReference>
<evidence type="ECO:0000256" key="6">
    <source>
        <dbReference type="ARBA" id="ARBA00023163"/>
    </source>
</evidence>
<feature type="compositionally biased region" description="Polar residues" evidence="9">
    <location>
        <begin position="1216"/>
        <end position="1225"/>
    </location>
</feature>
<sequence length="2144" mass="224004">MAGFGEDTVQLISDLNRYTLPIVRLQLKMNVLLERQCTSSSELMSRLGLTKPRIGPDGRPAIRYATLLNFLRRVALARNLQLSPLTTVDATTHRTFAWRLGSEYFTIQICINRASSSDYDGSTFVPGASNFDELVHVSAVCFELSQEQSMSPELVADLNAGKFESLAQHIDSLMTIYSIPGSNLERVRAYLCLHVLEEDMSVLSQTLRPDLIESERNAALALRPLAVHTMDLADRQRVVNSSIIGLFLNRSGGRLARLTYLITSAQTAMAKAADRGSETRSLRSSGLSGSSIARATSGRGALETLSTHGFSARVGLRSRVPFNEFATIQPNTVQHLPIIPLVTLRETSFGDSVPEFTEPDELKCVTLEAELVLYLDPPIPLPTEAVRELEMITGLKNPDLMDKDEDDLTRLILAQHSQHYLYKINPHILLPNYTQHSYSIRSHVRGFLVRTVPFTCSSQISSIVAILRKHASLMAFYETFVLHPSRPSEKDELLTFHFDIEISSGAPLRVSFDHPCHPSRRVDLSLDIGPFGVTRAELNDGLIISDTNPHATTNLDPTGIFARSHSLPVGLVWLLLRLGCPVQRSLRALESSRSMSALNEITSNHRHHTLTNTTRLEQLRTMLNRARSQVLIQGATGTGGILSGADRFAAPELDTPLLHPLPTMPALSVRSSLKLPHLPPGVLATPPPVLPHTDHANSLDVITNPVRGIEPSVKSISASGIPSPSVIAPGSRGLRLDDLLIGNVIQQCFSSCTTPSTTCPSLSTISNSTPGSTMLPVPGSVGISDCNSGPPSTNPAQGSSVGSQSKIIAAMREYIPEQLSSPGFGGTVSPKQSAAVAGPQTGHNNTGNYINVANSCTPYGIPSSHGSRTSSVSVSTANISIPGTFTQSSPIINPLLGSKSGSAASSKASNSGSMLVNLLNEDPLPPVTPSLPASAHCLPSSRVGPMPTHPPPGLSAYPDMARDNYPLPGTTVPSRFIASPQEKLSSGKIPSAAVTSIPAVPPHLPGVNQQAKPAGLHSPRSTGSLMTSSATNKSRSAADAYTLPGSADPVLPNTGPVVKKVRKRRRVGTDSSSGTPNFKSSCNANPVPGVGVLSAPSSVTSNATPVKHSRMENSSVPHGSLHRSTFGGVSNTVASTVNSFAIASSVSSSLTAISAISHSGTNASTSSSGKSVYDFDDNPNSLFDMPSLPQNNSISATYQSSSTSSLTKLTNPSSTYVSGAPSSTVHPPNLGLSSALGSSSVGPVTERTVERKASLKVTIKTLPPQKPHQSKATELIGGGNKLSSPEIKSKHVTSVATVPGLKKRKRRSIEGKPSSYMLQMLQPPTSTNTNTVHSATPMTGLKLAKPNAALSHANSIVKKERKRRMTHMMTDRVNSMPTSTLGPAVASVGESALSTNACPDLPGKPGKFDRSHEAGAERSRVKSSQINSTSISDRVGSSSGTVVLPNSSGSGIVHRKKITSSSPLSGTMTIGDEGQSVKRQNLAAGAMLPHSDSGDLKRRKHSDISRHATSSSMLNLSGSSVSESEEGQSASSTACDSAVSTNSGTLKHITKSTSSFGVGNSSLSTGRTGTGTSSNAPSKLSTGPSYSMSSQGSALSTSSGLGTPGGPGGATVGLIKGYKIPKKKNNQSNPVHGVPGMAKPDTGASNPIASLISSDVGPQKLSGKSMSTDSSDHTGYLSGQNLSNCPTSQTPAVSYSSAHSVYSVRSDSTSVIISSQAHQQQATATVTGTTVSATTVTTTTVSSTNTPAALPASQPRRRISDIVDKLRAKSSSSGPSGSSSASGSSADVPMTTDGDRSNSSGEPFEMSAVDSSSGQPDQRGDNIFEKFSSSAPTPTESCKQTTQGDTSSRSPVCASDSNPAQDSGSNHVSPHPMGTDANSVDRTNKGLAAGDQSMEGNATNNIKSKSKHYELIKAQTDTPASPTEGSAPAPTPPSDSSSKIIPISPTSAKRMEASQTQPGPPITTHVDRVTSQPRGPLISRKNPTSMRFPRPNMGIGSSHPHGGLPDNCMRPMGGHSRGGRPPRVYSHGMHRPKGGAFKGHGCWLHGGPADYTGGGPMAAGDSSGPGGPMHPGSWRMPTGAPVPGPVVGGVPQQPFNPSNPPPHPLPMHGFPPGGPRPMQQPPGTFGAGEPMYGGSGGGGGTGSM</sequence>
<dbReference type="OrthoDB" id="2281547at2759"/>
<feature type="compositionally biased region" description="Basic and acidic residues" evidence="9">
    <location>
        <begin position="1492"/>
        <end position="1506"/>
    </location>
</feature>
<comment type="subcellular location">
    <subcellularLocation>
        <location evidence="1">Nucleus</location>
    </subcellularLocation>
</comment>
<feature type="compositionally biased region" description="Polar residues" evidence="9">
    <location>
        <begin position="1459"/>
        <end position="1468"/>
    </location>
</feature>
<feature type="compositionally biased region" description="Low complexity" evidence="9">
    <location>
        <begin position="1559"/>
        <end position="1574"/>
    </location>
</feature>
<feature type="compositionally biased region" description="Polar residues" evidence="9">
    <location>
        <begin position="1575"/>
        <end position="1586"/>
    </location>
</feature>
<proteinExistence type="inferred from homology"/>
<feature type="domain" description="Mediator complex subunit Med1" evidence="10">
    <location>
        <begin position="149"/>
        <end position="479"/>
    </location>
</feature>